<reference evidence="2 3" key="1">
    <citation type="submission" date="2021-01" db="EMBL/GenBank/DDBJ databases">
        <title>Genomic Encyclopedia of Type Strains, Phase IV (KMG-IV): sequencing the most valuable type-strain genomes for metagenomic binning, comparative biology and taxonomic classification.</title>
        <authorList>
            <person name="Goeker M."/>
        </authorList>
    </citation>
    <scope>NUCLEOTIDE SEQUENCE [LARGE SCALE GENOMIC DNA]</scope>
    <source>
        <strain evidence="2 3">DSM 100968</strain>
    </source>
</reference>
<dbReference type="Proteomes" id="UP000823201">
    <property type="component" value="Unassembled WGS sequence"/>
</dbReference>
<dbReference type="PANTHER" id="PTHR21666:SF274">
    <property type="entry name" value="STAGE IV SPORULATION PROTEIN FA"/>
    <property type="match status" value="1"/>
</dbReference>
<dbReference type="InterPro" id="IPR016047">
    <property type="entry name" value="M23ase_b-sheet_dom"/>
</dbReference>
<comment type="caution">
    <text evidence="2">The sequence shown here is derived from an EMBL/GenBank/DDBJ whole genome shotgun (WGS) entry which is preliminary data.</text>
</comment>
<accession>A0ABS2Q6Q5</accession>
<dbReference type="Pfam" id="PF01551">
    <property type="entry name" value="Peptidase_M23"/>
    <property type="match status" value="1"/>
</dbReference>
<gene>
    <name evidence="2" type="ORF">JOC27_000888</name>
</gene>
<sequence length="255" mass="28622">MNAIEEYKRRHRERKNKTLEKIYPADIRQETKFEGNRPYERYRHFDKQMETPSDKTRRPGRQLLVQIVLSSLLVAGAYEAHNNTQSFMKPIDQSLQAAMTQEFQFEAVSSWYEKNLGNPISFLPGTGNNKGSSLSASSNGKFAEPVTGEVTAPYSSKTKGVTVKTTSKEAVKAVQDGLVLFVGEKKATGQTIIIQHKDHSESWYGHLDKVTVKVYQNVTQGQKIGTTSGGKKGTFYFALKKGAKFIDPIQVMSFD</sequence>
<dbReference type="SUPFAM" id="SSF51261">
    <property type="entry name" value="Duplicated hybrid motif"/>
    <property type="match status" value="1"/>
</dbReference>
<dbReference type="InterPro" id="IPR011055">
    <property type="entry name" value="Dup_hybrid_motif"/>
</dbReference>
<evidence type="ECO:0000313" key="3">
    <source>
        <dbReference type="Proteomes" id="UP000823201"/>
    </source>
</evidence>
<dbReference type="Gene3D" id="2.70.70.10">
    <property type="entry name" value="Glucose Permease (Domain IIA)"/>
    <property type="match status" value="1"/>
</dbReference>
<evidence type="ECO:0000259" key="1">
    <source>
        <dbReference type="Pfam" id="PF01551"/>
    </source>
</evidence>
<evidence type="ECO:0000313" key="2">
    <source>
        <dbReference type="EMBL" id="MBM7657445.1"/>
    </source>
</evidence>
<keyword evidence="3" id="KW-1185">Reference proteome</keyword>
<proteinExistence type="predicted"/>
<dbReference type="RefSeq" id="WP_205005780.1">
    <property type="nucleotide sequence ID" value="NZ_CBCRXA010000004.1"/>
</dbReference>
<name>A0ABS2Q6Q5_9BACL</name>
<organism evidence="2 3">
    <name type="scientific">Sporolactobacillus spathodeae</name>
    <dbReference type="NCBI Taxonomy" id="1465502"/>
    <lineage>
        <taxon>Bacteria</taxon>
        <taxon>Bacillati</taxon>
        <taxon>Bacillota</taxon>
        <taxon>Bacilli</taxon>
        <taxon>Bacillales</taxon>
        <taxon>Sporolactobacillaceae</taxon>
        <taxon>Sporolactobacillus</taxon>
    </lineage>
</organism>
<dbReference type="CDD" id="cd12797">
    <property type="entry name" value="M23_peptidase"/>
    <property type="match status" value="1"/>
</dbReference>
<dbReference type="PANTHER" id="PTHR21666">
    <property type="entry name" value="PEPTIDASE-RELATED"/>
    <property type="match status" value="1"/>
</dbReference>
<protein>
    <submittedName>
        <fullName evidence="2">Stage IV sporulation protein FA</fullName>
    </submittedName>
</protein>
<dbReference type="EMBL" id="JAFBEV010000005">
    <property type="protein sequence ID" value="MBM7657445.1"/>
    <property type="molecule type" value="Genomic_DNA"/>
</dbReference>
<feature type="domain" description="M23ase beta-sheet core" evidence="1">
    <location>
        <begin position="157"/>
        <end position="248"/>
    </location>
</feature>
<dbReference type="InterPro" id="IPR050570">
    <property type="entry name" value="Cell_wall_metabolism_enzyme"/>
</dbReference>